<name>A0A8H4J1L4_9PEZI</name>
<feature type="compositionally biased region" description="Polar residues" evidence="1">
    <location>
        <begin position="20"/>
        <end position="29"/>
    </location>
</feature>
<feature type="region of interest" description="Disordered" evidence="1">
    <location>
        <begin position="1"/>
        <end position="29"/>
    </location>
</feature>
<evidence type="ECO:0000313" key="2">
    <source>
        <dbReference type="EMBL" id="KAF4311385.1"/>
    </source>
</evidence>
<evidence type="ECO:0000256" key="1">
    <source>
        <dbReference type="SAM" id="MobiDB-lite"/>
    </source>
</evidence>
<proteinExistence type="predicted"/>
<dbReference type="Proteomes" id="UP000572817">
    <property type="component" value="Unassembled WGS sequence"/>
</dbReference>
<gene>
    <name evidence="2" type="ORF">GTA08_BOTSDO13072</name>
</gene>
<dbReference type="OrthoDB" id="62853at2759"/>
<comment type="caution">
    <text evidence="2">The sequence shown here is derived from an EMBL/GenBank/DDBJ whole genome shotgun (WGS) entry which is preliminary data.</text>
</comment>
<dbReference type="EMBL" id="WWBZ02000010">
    <property type="protein sequence ID" value="KAF4311385.1"/>
    <property type="molecule type" value="Genomic_DNA"/>
</dbReference>
<evidence type="ECO:0000313" key="3">
    <source>
        <dbReference type="Proteomes" id="UP000572817"/>
    </source>
</evidence>
<keyword evidence="3" id="KW-1185">Reference proteome</keyword>
<sequence>MASKKRAAPTETHRAKHIKSTTQTSLNTSTKQVEIQDQVTFFEPSKIIPKWWERRKSSGTEEVTHKDIEYHVGDMVMVNVKREQGMREEQALIADFKPPYALLVWIFGTKITKERGALLMGKVGSGHTLILTAYVDISPVAALKRLMTPQERAQVCTDWVLHSDPIQAICISEPYDGCYMRYLVKKINGRYKPAKAPEIVSGPKTPVDTSTSKMRKTLVSTAESSMKAGSKSAIPKVVQEEPTLEQKLEKRSKAILYLRHCLQKGFLTRDQTPKEEEMQQMAKYLAQLESYRDLEQSIIRDTKIDKLLKAITKLSSIPKEDTYNFTKRSINLLNAWSKSMSGDAKAVSVKANESTVEIKSGKAAAEEPKIKASKTVEIKGEDVSAESRCQSANSR</sequence>
<protein>
    <submittedName>
        <fullName evidence="2">Pwwp domain-containing protein</fullName>
    </submittedName>
</protein>
<reference evidence="2" key="1">
    <citation type="submission" date="2020-04" db="EMBL/GenBank/DDBJ databases">
        <title>Genome Assembly and Annotation of Botryosphaeria dothidea sdau 11-99, a Latent Pathogen of Apple Fruit Ring Rot in China.</title>
        <authorList>
            <person name="Yu C."/>
            <person name="Diao Y."/>
            <person name="Lu Q."/>
            <person name="Zhao J."/>
            <person name="Cui S."/>
            <person name="Peng C."/>
            <person name="He B."/>
            <person name="Liu H."/>
        </authorList>
    </citation>
    <scope>NUCLEOTIDE SEQUENCE [LARGE SCALE GENOMIC DNA]</scope>
    <source>
        <strain evidence="2">Sdau11-99</strain>
    </source>
</reference>
<organism evidence="2 3">
    <name type="scientific">Botryosphaeria dothidea</name>
    <dbReference type="NCBI Taxonomy" id="55169"/>
    <lineage>
        <taxon>Eukaryota</taxon>
        <taxon>Fungi</taxon>
        <taxon>Dikarya</taxon>
        <taxon>Ascomycota</taxon>
        <taxon>Pezizomycotina</taxon>
        <taxon>Dothideomycetes</taxon>
        <taxon>Dothideomycetes incertae sedis</taxon>
        <taxon>Botryosphaeriales</taxon>
        <taxon>Botryosphaeriaceae</taxon>
        <taxon>Botryosphaeria</taxon>
    </lineage>
</organism>
<dbReference type="AlphaFoldDB" id="A0A8H4J1L4"/>
<accession>A0A8H4J1L4</accession>